<accession>A0A934VNS1</accession>
<comment type="caution">
    <text evidence="2">The sequence shown here is derived from an EMBL/GenBank/DDBJ whole genome shotgun (WGS) entry which is preliminary data.</text>
</comment>
<evidence type="ECO:0000313" key="3">
    <source>
        <dbReference type="Proteomes" id="UP000604083"/>
    </source>
</evidence>
<gene>
    <name evidence="2" type="ORF">JIN78_14745</name>
</gene>
<evidence type="ECO:0008006" key="4">
    <source>
        <dbReference type="Google" id="ProtNLM"/>
    </source>
</evidence>
<sequence length="229" mass="24833">MKTRLLLGTLLANLLFLPGLLAQEGEPITCRILYLNAPAGAPKTAYLHDGQGGQEVALPGMNFSPVYEVPGTTTELVFLPGAPAEGEEIPARAPRVTLPAGRDFYLLLTTDAENSVLPLAVHPAAADFDQFAAGGMLWFNLTGVAVAGEVGGEKLTLKPQSRFLLASPREGKGSYPVNLAYREKADAPIYPICETSWTHDPRMRKVAFIFQEKGRRAPRVLAFNDFRPE</sequence>
<evidence type="ECO:0000256" key="1">
    <source>
        <dbReference type="SAM" id="SignalP"/>
    </source>
</evidence>
<keyword evidence="1" id="KW-0732">Signal</keyword>
<feature type="chain" id="PRO_5038010228" description="DUF4397 domain-containing protein" evidence="1">
    <location>
        <begin position="23"/>
        <end position="229"/>
    </location>
</feature>
<name>A0A934VNS1_9BACT</name>
<organism evidence="2 3">
    <name type="scientific">Roseibacillus ishigakijimensis</name>
    <dbReference type="NCBI Taxonomy" id="454146"/>
    <lineage>
        <taxon>Bacteria</taxon>
        <taxon>Pseudomonadati</taxon>
        <taxon>Verrucomicrobiota</taxon>
        <taxon>Verrucomicrobiia</taxon>
        <taxon>Verrucomicrobiales</taxon>
        <taxon>Verrucomicrobiaceae</taxon>
        <taxon>Roseibacillus</taxon>
    </lineage>
</organism>
<dbReference type="Proteomes" id="UP000604083">
    <property type="component" value="Unassembled WGS sequence"/>
</dbReference>
<evidence type="ECO:0000313" key="2">
    <source>
        <dbReference type="EMBL" id="MBK1835325.1"/>
    </source>
</evidence>
<dbReference type="AlphaFoldDB" id="A0A934VNS1"/>
<dbReference type="EMBL" id="JAENIO010000048">
    <property type="protein sequence ID" value="MBK1835325.1"/>
    <property type="molecule type" value="Genomic_DNA"/>
</dbReference>
<reference evidence="2" key="1">
    <citation type="submission" date="2021-01" db="EMBL/GenBank/DDBJ databases">
        <title>Modified the classification status of verrucomicrobia.</title>
        <authorList>
            <person name="Feng X."/>
        </authorList>
    </citation>
    <scope>NUCLEOTIDE SEQUENCE</scope>
    <source>
        <strain evidence="2">KCTC 12986</strain>
    </source>
</reference>
<dbReference type="RefSeq" id="WP_200392761.1">
    <property type="nucleotide sequence ID" value="NZ_JAENIO010000048.1"/>
</dbReference>
<proteinExistence type="predicted"/>
<keyword evidence="3" id="KW-1185">Reference proteome</keyword>
<feature type="signal peptide" evidence="1">
    <location>
        <begin position="1"/>
        <end position="22"/>
    </location>
</feature>
<protein>
    <recommendedName>
        <fullName evidence="4">DUF4397 domain-containing protein</fullName>
    </recommendedName>
</protein>